<keyword evidence="3 6" id="KW-0812">Transmembrane</keyword>
<dbReference type="InterPro" id="IPR023298">
    <property type="entry name" value="ATPase_P-typ_TM_dom_sf"/>
</dbReference>
<dbReference type="Proteomes" id="UP001139887">
    <property type="component" value="Unassembled WGS sequence"/>
</dbReference>
<dbReference type="PRINTS" id="PR00119">
    <property type="entry name" value="CATATPASE"/>
</dbReference>
<evidence type="ECO:0000256" key="3">
    <source>
        <dbReference type="ARBA" id="ARBA00022692"/>
    </source>
</evidence>
<evidence type="ECO:0000259" key="7">
    <source>
        <dbReference type="Pfam" id="PF00689"/>
    </source>
</evidence>
<gene>
    <name evidence="8" type="ORF">IWW36_003787</name>
</gene>
<dbReference type="AlphaFoldDB" id="A0A9W8LY79"/>
<dbReference type="InterPro" id="IPR036412">
    <property type="entry name" value="HAD-like_sf"/>
</dbReference>
<evidence type="ECO:0000256" key="4">
    <source>
        <dbReference type="ARBA" id="ARBA00022989"/>
    </source>
</evidence>
<keyword evidence="9" id="KW-1185">Reference proteome</keyword>
<evidence type="ECO:0000313" key="8">
    <source>
        <dbReference type="EMBL" id="KAJ2847580.1"/>
    </source>
</evidence>
<reference evidence="8" key="1">
    <citation type="submission" date="2022-07" db="EMBL/GenBank/DDBJ databases">
        <title>Phylogenomic reconstructions and comparative analyses of Kickxellomycotina fungi.</title>
        <authorList>
            <person name="Reynolds N.K."/>
            <person name="Stajich J.E."/>
            <person name="Barry K."/>
            <person name="Grigoriev I.V."/>
            <person name="Crous P."/>
            <person name="Smith M.E."/>
        </authorList>
    </citation>
    <scope>NUCLEOTIDE SEQUENCE</scope>
    <source>
        <strain evidence="8">NRRL 1566</strain>
    </source>
</reference>
<evidence type="ECO:0000256" key="2">
    <source>
        <dbReference type="ARBA" id="ARBA00022475"/>
    </source>
</evidence>
<dbReference type="InterPro" id="IPR006068">
    <property type="entry name" value="ATPase_P-typ_cation-transptr_C"/>
</dbReference>
<dbReference type="Pfam" id="PF00689">
    <property type="entry name" value="Cation_ATPase_C"/>
    <property type="match status" value="1"/>
</dbReference>
<dbReference type="GO" id="GO:1990573">
    <property type="term" value="P:potassium ion import across plasma membrane"/>
    <property type="evidence" value="ECO:0007669"/>
    <property type="project" value="TreeGrafter"/>
</dbReference>
<dbReference type="InterPro" id="IPR023214">
    <property type="entry name" value="HAD_sf"/>
</dbReference>
<sequence length="434" mass="48764">MSDADWDAIFRKPEVIFARTSPKNKLEIVTRAQALGHICGVTGDGVNDSPALKKADLGIAMNDSGSDVSKEAASMILLDDNFATIVRGIEEGRLIFANLKKSIRYTVTHSIPEVIPQILYIIVPLPPMITSIMILVIDLGFEILAALTYAWEPAESGRSLMRLPPRKPVTMHSIAQLRARAQRHPPPPIDPSTGLPAKKGRLARMAIAVQAPFTRVWWQDRMEKTEGEVLVDGELLSWSYLEAGLISTVSALLVFFVVLNHHGISPRQARLMAKQTNVTYFNKDSPSYTYNGRTFTGEEQFYALNEARTGIMFSIYILQVFNLFICKARFRLPFGRFMFRNIRTFYGFGSGLVLLVLVTYIPPLNAVFNSSYKSIPLYWLIAVGFGCLLLAYATARMLILRKSRPIRWNPTIDGLHMHPTVWSTRQRTKSIEIA</sequence>
<comment type="subcellular location">
    <subcellularLocation>
        <location evidence="1">Cell membrane</location>
        <topology evidence="1">Multi-pass membrane protein</topology>
    </subcellularLocation>
</comment>
<dbReference type="PRINTS" id="PR00120">
    <property type="entry name" value="HATPASE"/>
</dbReference>
<feature type="domain" description="Cation-transporting P-type ATPase C-terminal" evidence="7">
    <location>
        <begin position="222"/>
        <end position="395"/>
    </location>
</feature>
<comment type="caution">
    <text evidence="8">The sequence shown here is derived from an EMBL/GenBank/DDBJ whole genome shotgun (WGS) entry which is preliminary data.</text>
</comment>
<organism evidence="8 9">
    <name type="scientific">Coemansia brasiliensis</name>
    <dbReference type="NCBI Taxonomy" id="2650707"/>
    <lineage>
        <taxon>Eukaryota</taxon>
        <taxon>Fungi</taxon>
        <taxon>Fungi incertae sedis</taxon>
        <taxon>Zoopagomycota</taxon>
        <taxon>Kickxellomycotina</taxon>
        <taxon>Kickxellomycetes</taxon>
        <taxon>Kickxellales</taxon>
        <taxon>Kickxellaceae</taxon>
        <taxon>Coemansia</taxon>
    </lineage>
</organism>
<protein>
    <recommendedName>
        <fullName evidence="7">Cation-transporting P-type ATPase C-terminal domain-containing protein</fullName>
    </recommendedName>
</protein>
<evidence type="ECO:0000313" key="9">
    <source>
        <dbReference type="Proteomes" id="UP001139887"/>
    </source>
</evidence>
<dbReference type="GO" id="GO:0036376">
    <property type="term" value="P:sodium ion export across plasma membrane"/>
    <property type="evidence" value="ECO:0007669"/>
    <property type="project" value="TreeGrafter"/>
</dbReference>
<dbReference type="Gene3D" id="1.20.1110.10">
    <property type="entry name" value="Calcium-transporting ATPase, transmembrane domain"/>
    <property type="match status" value="2"/>
</dbReference>
<dbReference type="GO" id="GO:0005886">
    <property type="term" value="C:plasma membrane"/>
    <property type="evidence" value="ECO:0007669"/>
    <property type="project" value="UniProtKB-SubCell"/>
</dbReference>
<dbReference type="GO" id="GO:0005524">
    <property type="term" value="F:ATP binding"/>
    <property type="evidence" value="ECO:0007669"/>
    <property type="project" value="InterPro"/>
</dbReference>
<name>A0A9W8LY79_9FUNG</name>
<dbReference type="NCBIfam" id="TIGR01494">
    <property type="entry name" value="ATPase_P-type"/>
    <property type="match status" value="1"/>
</dbReference>
<dbReference type="GO" id="GO:0016887">
    <property type="term" value="F:ATP hydrolysis activity"/>
    <property type="evidence" value="ECO:0007669"/>
    <property type="project" value="InterPro"/>
</dbReference>
<feature type="transmembrane region" description="Helical" evidence="6">
    <location>
        <begin position="345"/>
        <end position="365"/>
    </location>
</feature>
<evidence type="ECO:0000256" key="1">
    <source>
        <dbReference type="ARBA" id="ARBA00004651"/>
    </source>
</evidence>
<keyword evidence="5 6" id="KW-0472">Membrane</keyword>
<feature type="transmembrane region" description="Helical" evidence="6">
    <location>
        <begin position="377"/>
        <end position="399"/>
    </location>
</feature>
<dbReference type="PANTHER" id="PTHR43294">
    <property type="entry name" value="SODIUM/POTASSIUM-TRANSPORTING ATPASE SUBUNIT ALPHA"/>
    <property type="match status" value="1"/>
</dbReference>
<evidence type="ECO:0000256" key="5">
    <source>
        <dbReference type="ARBA" id="ARBA00023136"/>
    </source>
</evidence>
<evidence type="ECO:0000256" key="6">
    <source>
        <dbReference type="SAM" id="Phobius"/>
    </source>
</evidence>
<dbReference type="GO" id="GO:0005391">
    <property type="term" value="F:P-type sodium:potassium-exchanging transporter activity"/>
    <property type="evidence" value="ECO:0007669"/>
    <property type="project" value="TreeGrafter"/>
</dbReference>
<proteinExistence type="predicted"/>
<dbReference type="GO" id="GO:0030007">
    <property type="term" value="P:intracellular potassium ion homeostasis"/>
    <property type="evidence" value="ECO:0007669"/>
    <property type="project" value="TreeGrafter"/>
</dbReference>
<keyword evidence="2" id="KW-1003">Cell membrane</keyword>
<keyword evidence="4 6" id="KW-1133">Transmembrane helix</keyword>
<accession>A0A9W8LY79</accession>
<dbReference type="GO" id="GO:1902600">
    <property type="term" value="P:proton transmembrane transport"/>
    <property type="evidence" value="ECO:0007669"/>
    <property type="project" value="TreeGrafter"/>
</dbReference>
<dbReference type="Gene3D" id="3.40.50.1000">
    <property type="entry name" value="HAD superfamily/HAD-like"/>
    <property type="match status" value="1"/>
</dbReference>
<dbReference type="InterPro" id="IPR001757">
    <property type="entry name" value="P_typ_ATPase"/>
</dbReference>
<dbReference type="OrthoDB" id="158672at2759"/>
<dbReference type="SUPFAM" id="SSF56784">
    <property type="entry name" value="HAD-like"/>
    <property type="match status" value="1"/>
</dbReference>
<dbReference type="PANTHER" id="PTHR43294:SF21">
    <property type="entry name" value="CATION TRANSPORTING ATPASE"/>
    <property type="match status" value="1"/>
</dbReference>
<dbReference type="EMBL" id="JANBUW010000292">
    <property type="protein sequence ID" value="KAJ2847580.1"/>
    <property type="molecule type" value="Genomic_DNA"/>
</dbReference>
<dbReference type="InterPro" id="IPR050510">
    <property type="entry name" value="Cation_transp_ATPase_P-type"/>
</dbReference>
<dbReference type="GO" id="GO:0006883">
    <property type="term" value="P:intracellular sodium ion homeostasis"/>
    <property type="evidence" value="ECO:0007669"/>
    <property type="project" value="TreeGrafter"/>
</dbReference>
<dbReference type="SUPFAM" id="SSF81665">
    <property type="entry name" value="Calcium ATPase, transmembrane domain M"/>
    <property type="match status" value="1"/>
</dbReference>